<sequence length="729" mass="83201">MWDIFKKKPKAIGDNELMQLAFDRLDTTSLQMLAAAKGHKSASEGIVPYFHSERAASLLEWSQGIEFAKNPHMYNRKQLYRTYDNAYRDLHLTGIIGTRITSLQNSKFKVTRELRQDTGAEDLFKNMWFRGYIRDMAMSIFDGYTLAEITEFNDQLTTVSIGNKNLQIREISEISRVNKSHVRPELNKWFAYDYDTASAGFDYTAAPDNLYYIGIGERKDLGLMERITPIALAKRYAQATWGSFNDKLAVPFRTVTMNGQDVKRERKLAEILDKMGAAGWGILHPGEELKFIEVSKSDVHKCFAELMAYCDSQMSISVLHQTGTTNEKSYAGSAAVHQSVAEEVHAADRAFLEYNVNTQLMPRLLAHGYPLHGFKFERDDKTQIPLLDQIKIDDTLMRHYHVSPEYVANKYDVPIEFITEKSSTGGGEAVLKPVNNITDVVEQVAAKKTGKMYYAMPAMYSQKPMSAIMRTEYPVTMASDNTPEFKGLGGLIQKIFDGKAQKIDPDLWQYINDALIEVANEGVGVDLLSVDYTKPDNQLLQFMRDNIFLFSSAKTWQQMREMSQLLYDENGQVRSESEFKRLAKGTHNMYVQYLSVERNTALASGQMFQMWQDFAANTDAYPNLRYETAGDKRVRPSHQELEGIVLPFNDSFWDTYWPQNDWGCRCRVTQTRDKATDKATIVQPTISPIFANNVGKSGIIFKEDAHPYFDVTRSQMNDIKAFTNDKLKI</sequence>
<dbReference type="OrthoDB" id="9797300at2"/>
<name>A0A1I1DZY8_9BACT</name>
<organism evidence="2 3">
    <name type="scientific">Flexibacter flexilis DSM 6793</name>
    <dbReference type="NCBI Taxonomy" id="927664"/>
    <lineage>
        <taxon>Bacteria</taxon>
        <taxon>Pseudomonadati</taxon>
        <taxon>Bacteroidota</taxon>
        <taxon>Cytophagia</taxon>
        <taxon>Cytophagales</taxon>
        <taxon>Flexibacteraceae</taxon>
        <taxon>Flexibacter</taxon>
    </lineage>
</organism>
<dbReference type="InterPro" id="IPR006528">
    <property type="entry name" value="Phage_head_morphogenesis_dom"/>
</dbReference>
<accession>A0A1I1DZY8</accession>
<evidence type="ECO:0000313" key="3">
    <source>
        <dbReference type="Proteomes" id="UP000199514"/>
    </source>
</evidence>
<keyword evidence="3" id="KW-1185">Reference proteome</keyword>
<dbReference type="Pfam" id="PF04233">
    <property type="entry name" value="Phage_Mu_F"/>
    <property type="match status" value="1"/>
</dbReference>
<protein>
    <submittedName>
        <fullName evidence="2">Phage putative head morphogenesis protein, SPP1 gp7 family</fullName>
    </submittedName>
</protein>
<reference evidence="2 3" key="1">
    <citation type="submission" date="2016-10" db="EMBL/GenBank/DDBJ databases">
        <authorList>
            <person name="de Groot N.N."/>
        </authorList>
    </citation>
    <scope>NUCLEOTIDE SEQUENCE [LARGE SCALE GENOMIC DNA]</scope>
    <source>
        <strain evidence="2 3">DSM 6793</strain>
    </source>
</reference>
<dbReference type="AlphaFoldDB" id="A0A1I1DZY8"/>
<dbReference type="RefSeq" id="WP_091506893.1">
    <property type="nucleotide sequence ID" value="NZ_FOLE01000001.1"/>
</dbReference>
<dbReference type="Pfam" id="PF06074">
    <property type="entry name" value="Portal_Mu"/>
    <property type="match status" value="1"/>
</dbReference>
<dbReference type="Proteomes" id="UP000199514">
    <property type="component" value="Unassembled WGS sequence"/>
</dbReference>
<dbReference type="STRING" id="927664.SAMN05421780_101555"/>
<evidence type="ECO:0000259" key="1">
    <source>
        <dbReference type="Pfam" id="PF04233"/>
    </source>
</evidence>
<feature type="domain" description="Phage head morphogenesis" evidence="1">
    <location>
        <begin position="598"/>
        <end position="668"/>
    </location>
</feature>
<dbReference type="InterPro" id="IPR009279">
    <property type="entry name" value="Portal_Mu"/>
</dbReference>
<evidence type="ECO:0000313" key="2">
    <source>
        <dbReference type="EMBL" id="SFB80491.1"/>
    </source>
</evidence>
<proteinExistence type="predicted"/>
<dbReference type="EMBL" id="FOLE01000001">
    <property type="protein sequence ID" value="SFB80491.1"/>
    <property type="molecule type" value="Genomic_DNA"/>
</dbReference>
<gene>
    <name evidence="2" type="ORF">SAMN05421780_101555</name>
</gene>